<gene>
    <name evidence="3" type="ORF">CRG98_036523</name>
</gene>
<name>A0A2I0IGC7_PUNGR</name>
<dbReference type="EMBL" id="PGOL01003088">
    <property type="protein sequence ID" value="PKI43044.1"/>
    <property type="molecule type" value="Genomic_DNA"/>
</dbReference>
<feature type="transmembrane region" description="Helical" evidence="1">
    <location>
        <begin position="103"/>
        <end position="123"/>
    </location>
</feature>
<evidence type="ECO:0000313" key="4">
    <source>
        <dbReference type="Proteomes" id="UP000233551"/>
    </source>
</evidence>
<keyword evidence="1" id="KW-1133">Transmembrane helix</keyword>
<organism evidence="3 4">
    <name type="scientific">Punica granatum</name>
    <name type="common">Pomegranate</name>
    <dbReference type="NCBI Taxonomy" id="22663"/>
    <lineage>
        <taxon>Eukaryota</taxon>
        <taxon>Viridiplantae</taxon>
        <taxon>Streptophyta</taxon>
        <taxon>Embryophyta</taxon>
        <taxon>Tracheophyta</taxon>
        <taxon>Spermatophyta</taxon>
        <taxon>Magnoliopsida</taxon>
        <taxon>eudicotyledons</taxon>
        <taxon>Gunneridae</taxon>
        <taxon>Pentapetalae</taxon>
        <taxon>rosids</taxon>
        <taxon>malvids</taxon>
        <taxon>Myrtales</taxon>
        <taxon>Lythraceae</taxon>
        <taxon>Punica</taxon>
    </lineage>
</organism>
<dbReference type="AlphaFoldDB" id="A0A2I0IGC7"/>
<reference evidence="3 4" key="1">
    <citation type="submission" date="2017-11" db="EMBL/GenBank/DDBJ databases">
        <title>De-novo sequencing of pomegranate (Punica granatum L.) genome.</title>
        <authorList>
            <person name="Akparov Z."/>
            <person name="Amiraslanov A."/>
            <person name="Hajiyeva S."/>
            <person name="Abbasov M."/>
            <person name="Kaur K."/>
            <person name="Hamwieh A."/>
            <person name="Solovyev V."/>
            <person name="Salamov A."/>
            <person name="Braich B."/>
            <person name="Kosarev P."/>
            <person name="Mahmoud A."/>
            <person name="Hajiyev E."/>
            <person name="Babayeva S."/>
            <person name="Izzatullayeva V."/>
            <person name="Mammadov A."/>
            <person name="Mammadov A."/>
            <person name="Sharifova S."/>
            <person name="Ojaghi J."/>
            <person name="Eynullazada K."/>
            <person name="Bayramov B."/>
            <person name="Abdulazimova A."/>
            <person name="Shahmuradov I."/>
        </authorList>
    </citation>
    <scope>NUCLEOTIDE SEQUENCE [LARGE SCALE GENOMIC DNA]</scope>
    <source>
        <strain evidence="4">cv. AG2017</strain>
        <tissue evidence="3">Leaf</tissue>
    </source>
</reference>
<sequence length="144" mass="15645">MALFHTYVILLYLSGYGMPVGNPAGHMFGTQALRGPFVVSFSHTMIGPLLPLTTLPRIGDDPCRAHGIWSLSSFFWHALPYWICFNRSCTVCGVAPTQLGPNGAFVGMIMALAAALMGLLLVLPGLQVCAWLEPFDLPNVTFFN</sequence>
<dbReference type="Proteomes" id="UP000233551">
    <property type="component" value="Unassembled WGS sequence"/>
</dbReference>
<comment type="caution">
    <text evidence="3">The sequence shown here is derived from an EMBL/GenBank/DDBJ whole genome shotgun (WGS) entry which is preliminary data.</text>
</comment>
<keyword evidence="1" id="KW-0472">Membrane</keyword>
<proteinExistence type="predicted"/>
<keyword evidence="2" id="KW-0732">Signal</keyword>
<protein>
    <submittedName>
        <fullName evidence="3">Uncharacterized protein</fullName>
    </submittedName>
</protein>
<accession>A0A2I0IGC7</accession>
<feature type="chain" id="PRO_5041217636" evidence="2">
    <location>
        <begin position="20"/>
        <end position="144"/>
    </location>
</feature>
<evidence type="ECO:0000313" key="3">
    <source>
        <dbReference type="EMBL" id="PKI43044.1"/>
    </source>
</evidence>
<evidence type="ECO:0000256" key="2">
    <source>
        <dbReference type="SAM" id="SignalP"/>
    </source>
</evidence>
<evidence type="ECO:0000256" key="1">
    <source>
        <dbReference type="SAM" id="Phobius"/>
    </source>
</evidence>
<keyword evidence="4" id="KW-1185">Reference proteome</keyword>
<feature type="signal peptide" evidence="2">
    <location>
        <begin position="1"/>
        <end position="19"/>
    </location>
</feature>
<keyword evidence="1" id="KW-0812">Transmembrane</keyword>